<dbReference type="PROSITE" id="PS51352">
    <property type="entry name" value="THIOREDOXIN_2"/>
    <property type="match status" value="1"/>
</dbReference>
<evidence type="ECO:0000256" key="2">
    <source>
        <dbReference type="ARBA" id="ARBA00022748"/>
    </source>
</evidence>
<keyword evidence="7" id="KW-1185">Reference proteome</keyword>
<dbReference type="Proteomes" id="UP001597440">
    <property type="component" value="Unassembled WGS sequence"/>
</dbReference>
<keyword evidence="3" id="KW-1015">Disulfide bond</keyword>
<evidence type="ECO:0000256" key="4">
    <source>
        <dbReference type="ARBA" id="ARBA00023284"/>
    </source>
</evidence>
<dbReference type="Pfam" id="PF00578">
    <property type="entry name" value="AhpC-TSA"/>
    <property type="match status" value="1"/>
</dbReference>
<dbReference type="EMBL" id="JBHULD010000018">
    <property type="protein sequence ID" value="MFD2556259.1"/>
    <property type="molecule type" value="Genomic_DNA"/>
</dbReference>
<evidence type="ECO:0000256" key="1">
    <source>
        <dbReference type="ARBA" id="ARBA00004196"/>
    </source>
</evidence>
<dbReference type="RefSeq" id="WP_210352673.1">
    <property type="nucleotide sequence ID" value="NZ_JAEQMU010000001.1"/>
</dbReference>
<evidence type="ECO:0000313" key="6">
    <source>
        <dbReference type="EMBL" id="MFD2556259.1"/>
    </source>
</evidence>
<sequence length="497" mass="55759">MNNKLKLLLTTLGLSTIGTVIHAQEISLKGRISNTDAQQQTLTLSQVNGYKESIELAADGTFKATFPTLQPGLYRLEKVGELYLAPDYQLQVTVDKNGKKTFKGKGAAENQKLYTSRQSLGRFIPSSADGPLFKAYAMNVPDFLSQIDKYGAFVAKQTAGSSDDFFASTLKKEAAFATGLAIRSYRIYYGADSVKLANFYRFMDSSDRTAPNAPALLDSAYKSAHTKTFTSEERKLVDSLNYVMLQLDDVQSFNQSSAYRSLLDSWISDRVYKSGLLGSKGFENMQLAQIHIANTQLNDPTIGGHYRYQFSSAYLKLIKEDAEADKLYHDFMNNPANSTYHPKMEAIYNKRMAVRKGKPSPDFNFENIEGGQSKLSDLRGKYVYIDVWATWCGPCKMEIPHLIKLEKELHGKNITFVSLSLDDQKDKQKWKDYVAEKQLGGVQVISDKAFDTDFVQLYNINAIPRFILLDPEGNVVSPNANRPSDPKLREELLGLLQ</sequence>
<evidence type="ECO:0000256" key="3">
    <source>
        <dbReference type="ARBA" id="ARBA00023157"/>
    </source>
</evidence>
<comment type="caution">
    <text evidence="6">The sequence shown here is derived from an EMBL/GenBank/DDBJ whole genome shotgun (WGS) entry which is preliminary data.</text>
</comment>
<dbReference type="CDD" id="cd02966">
    <property type="entry name" value="TlpA_like_family"/>
    <property type="match status" value="1"/>
</dbReference>
<dbReference type="SUPFAM" id="SSF52833">
    <property type="entry name" value="Thioredoxin-like"/>
    <property type="match status" value="1"/>
</dbReference>
<keyword evidence="2" id="KW-0201">Cytochrome c-type biogenesis</keyword>
<feature type="domain" description="Thioredoxin" evidence="5">
    <location>
        <begin position="354"/>
        <end position="497"/>
    </location>
</feature>
<reference evidence="7" key="1">
    <citation type="journal article" date="2019" name="Int. J. Syst. Evol. Microbiol.">
        <title>The Global Catalogue of Microorganisms (GCM) 10K type strain sequencing project: providing services to taxonomists for standard genome sequencing and annotation.</title>
        <authorList>
            <consortium name="The Broad Institute Genomics Platform"/>
            <consortium name="The Broad Institute Genome Sequencing Center for Infectious Disease"/>
            <person name="Wu L."/>
            <person name="Ma J."/>
        </authorList>
    </citation>
    <scope>NUCLEOTIDE SEQUENCE [LARGE SCALE GENOMIC DNA]</scope>
    <source>
        <strain evidence="7">KCTC 52298</strain>
    </source>
</reference>
<proteinExistence type="predicted"/>
<dbReference type="InterPro" id="IPR013766">
    <property type="entry name" value="Thioredoxin_domain"/>
</dbReference>
<protein>
    <submittedName>
        <fullName evidence="6">TlpA family protein disulfide reductase</fullName>
    </submittedName>
</protein>
<dbReference type="InterPro" id="IPR050553">
    <property type="entry name" value="Thioredoxin_ResA/DsbE_sf"/>
</dbReference>
<dbReference type="PANTHER" id="PTHR42852">
    <property type="entry name" value="THIOL:DISULFIDE INTERCHANGE PROTEIN DSBE"/>
    <property type="match status" value="1"/>
</dbReference>
<dbReference type="InterPro" id="IPR000866">
    <property type="entry name" value="AhpC/TSA"/>
</dbReference>
<dbReference type="Gene3D" id="3.40.30.10">
    <property type="entry name" value="Glutaredoxin"/>
    <property type="match status" value="1"/>
</dbReference>
<accession>A0ABW5L4Z0</accession>
<gene>
    <name evidence="6" type="ORF">ACFSQW_17830</name>
</gene>
<evidence type="ECO:0000259" key="5">
    <source>
        <dbReference type="PROSITE" id="PS51352"/>
    </source>
</evidence>
<dbReference type="PANTHER" id="PTHR42852:SF6">
    <property type="entry name" value="THIOL:DISULFIDE INTERCHANGE PROTEIN DSBE"/>
    <property type="match status" value="1"/>
</dbReference>
<dbReference type="InterPro" id="IPR036249">
    <property type="entry name" value="Thioredoxin-like_sf"/>
</dbReference>
<comment type="subcellular location">
    <subcellularLocation>
        <location evidence="1">Cell envelope</location>
    </subcellularLocation>
</comment>
<keyword evidence="4" id="KW-0676">Redox-active center</keyword>
<organism evidence="6 7">
    <name type="scientific">Sphingobacterium tabacisoli</name>
    <dbReference type="NCBI Taxonomy" id="2044855"/>
    <lineage>
        <taxon>Bacteria</taxon>
        <taxon>Pseudomonadati</taxon>
        <taxon>Bacteroidota</taxon>
        <taxon>Sphingobacteriia</taxon>
        <taxon>Sphingobacteriales</taxon>
        <taxon>Sphingobacteriaceae</taxon>
        <taxon>Sphingobacterium</taxon>
    </lineage>
</organism>
<evidence type="ECO:0000313" key="7">
    <source>
        <dbReference type="Proteomes" id="UP001597440"/>
    </source>
</evidence>
<name>A0ABW5L4Z0_9SPHI</name>